<organism evidence="7 8">
    <name type="scientific">Lepeophtheirus salmonis</name>
    <name type="common">Salmon louse</name>
    <name type="synonym">Caligus salmonis</name>
    <dbReference type="NCBI Taxonomy" id="72036"/>
    <lineage>
        <taxon>Eukaryota</taxon>
        <taxon>Metazoa</taxon>
        <taxon>Ecdysozoa</taxon>
        <taxon>Arthropoda</taxon>
        <taxon>Crustacea</taxon>
        <taxon>Multicrustacea</taxon>
        <taxon>Hexanauplia</taxon>
        <taxon>Copepoda</taxon>
        <taxon>Siphonostomatoida</taxon>
        <taxon>Caligidae</taxon>
        <taxon>Lepeophtheirus</taxon>
    </lineage>
</organism>
<dbReference type="Pfam" id="PF00498">
    <property type="entry name" value="FHA"/>
    <property type="match status" value="1"/>
</dbReference>
<dbReference type="InterPro" id="IPR022140">
    <property type="entry name" value="Kinesin-like_KIF1-typ"/>
</dbReference>
<dbReference type="SUPFAM" id="SSF49879">
    <property type="entry name" value="SMAD/FHA domain"/>
    <property type="match status" value="1"/>
</dbReference>
<dbReference type="InterPro" id="IPR023393">
    <property type="entry name" value="START-like_dom_sf"/>
</dbReference>
<evidence type="ECO:0000256" key="6">
    <source>
        <dbReference type="SAM" id="Phobius"/>
    </source>
</evidence>
<keyword evidence="6" id="KW-0812">Transmembrane</keyword>
<dbReference type="InterPro" id="IPR001752">
    <property type="entry name" value="Kinesin_motor_dom"/>
</dbReference>
<evidence type="ECO:0000256" key="3">
    <source>
        <dbReference type="ARBA" id="ARBA00023054"/>
    </source>
</evidence>
<dbReference type="GO" id="GO:0008289">
    <property type="term" value="F:lipid binding"/>
    <property type="evidence" value="ECO:0007669"/>
    <property type="project" value="InterPro"/>
</dbReference>
<sequence length="1470" mass="166661">MPASNSLTEEDRERLEALRSATEAILNGSQPTQSNSITSLNNVTNPLLLSQNAQGASPCRRLFILLLLFDIIFTGLFWIFTLIVTGDDLITKIMTSIRHYNVKTSMFDTIILSAARLAMGVFFYGICSIKIRFPISLTTAGSSAFLIAKVILFQWQVVHSIMFNIALVLISFFLTWGEHWYLDIKVIPSENLSKPFVIYPSDERTPLLSNDRVQRYVDNQYQPSCYSFYSPLGSPNDSEDEIESNSGVFIPKKLKKKRPVTLEEHQYVELGKDTLQKAWSILNSMDWKLEKKLNDDTVHYKSHGGRKIFKLTGHVPLPPKLLLEELYYRIEKVPSWNPTLKECRSLQTIDAHTDISYQVCAEAAGGLVSVRDFVTLRHWGLVDDVFATSGVSIQYPEMPPQKDKVRGENRVGGWFMHPIPGDPDSCEFQWLLDSNIKGWFPGSIVEGAMCKAQFDYISYLRKYANSLYEDGTYSAWLRKRATLIKKKYKVEEGMTTEQNVKVAVRREISRKSKCIVSMNGPSTTILNPEDANDKRTFTFDHSYWSFDGFKTDQDEYCLPDEQDPNGGKFSDQNKVFSELGEGILENAWEGYNTSLFAYGQTGSGKSWSIIGYGANKGIVPIFCAKLFEGIKKMEGSGSKFEVNLRVNKKRMDSKFDNIQKKGFYAEGLTEVMVANYEHIANKMEEGTINRTVASTNMNATSSRAHTIVGIHFIQKKKNKGGKEMAKGALINLVDLAGSERVDATGATGDRLKEGAAINQSLSCLGNVIHALAETTEGKHVIVPFRDSPLTKLLQNALGGNSKTIMIAAISPADINYDESLSTLRYADRAKQIRTTASVNEDPTETLIRELKQQNEKLRAQLANGKVDLTDIQELRNDVSIENLSKDEIEKLKGEWQEEMMANMRDNNKELEEMRLSYEEKLRSTISPADALRAQIMEDKKSKTHLYNLNFDPQLSGRIIHIIQKPITEIGNRKGNESDVCMVGPGIHNQHAVISRNERKNKVSIKPFEKDCRILVNGTSITGDTDLEHNDRLVFGSTHIWVYQNPQESGIESKKYPPITYEFAQEEIASKAGINVDHSASTDVAMLQDDLIEVMPAVEEANSISEELDKRVKFEIILISPNMIGKRHSSKAEVCVKMKNLENGTEFIWPKEKFLNRLYLMKEMYNNYEEEEDDWDLPEEKDPFQEDLNQEVHIGTTHVFLQPVAYMVEMKEQLEITDLKGNKIGIMNIEVAPCDSNGKEYSEDDDKFVDSPEELIGKEINFLFKIINCRGLPNKYKDVHCLYKMYLDESYNQTSMISFKSNPDFNYTKNFNFPTATAQLINYLNRESVSVRIMGKQHIRKSALDHSKGLSTKDLIQSDRSVFSKTTTFNVNNMGRSSMDPQKQSIIVELLLMKKTQKRLQQKNDNIKKMLEKAESMERPRISVNVINSIFSANSEEQLVSAMKELEGDYCEEDANYVPSSPLSSSVCVLI</sequence>
<evidence type="ECO:0000256" key="4">
    <source>
        <dbReference type="ARBA" id="ARBA00023175"/>
    </source>
</evidence>
<gene>
    <name evidence="7" type="ORF">LSAA_1434</name>
</gene>
<comment type="similarity">
    <text evidence="5">Belongs to the TRAFAC class myosin-kinesin ATPase superfamily. Kinesin family.</text>
</comment>
<reference evidence="7" key="1">
    <citation type="submission" date="2021-02" db="EMBL/GenBank/DDBJ databases">
        <authorList>
            <person name="Bekaert M."/>
        </authorList>
    </citation>
    <scope>NUCLEOTIDE SEQUENCE</scope>
    <source>
        <strain evidence="7">IoA-00</strain>
    </source>
</reference>
<dbReference type="InterPro" id="IPR027417">
    <property type="entry name" value="P-loop_NTPase"/>
</dbReference>
<dbReference type="FunFam" id="2.60.200.20:FF:000034">
    <property type="entry name" value="kinesin-like protein KIF28P"/>
    <property type="match status" value="1"/>
</dbReference>
<dbReference type="SMART" id="SM00129">
    <property type="entry name" value="KISc"/>
    <property type="match status" value="1"/>
</dbReference>
<dbReference type="GO" id="GO:0007018">
    <property type="term" value="P:microtubule-based movement"/>
    <property type="evidence" value="ECO:0007669"/>
    <property type="project" value="InterPro"/>
</dbReference>
<dbReference type="OrthoDB" id="6341525at2759"/>
<feature type="binding site" evidence="5">
    <location>
        <begin position="599"/>
        <end position="606"/>
    </location>
    <ligand>
        <name>ATP</name>
        <dbReference type="ChEBI" id="CHEBI:30616"/>
    </ligand>
</feature>
<dbReference type="GO" id="GO:0005524">
    <property type="term" value="F:ATP binding"/>
    <property type="evidence" value="ECO:0007669"/>
    <property type="project" value="UniProtKB-UniRule"/>
</dbReference>
<feature type="transmembrane region" description="Helical" evidence="6">
    <location>
        <begin position="105"/>
        <end position="125"/>
    </location>
</feature>
<dbReference type="GO" id="GO:0008017">
    <property type="term" value="F:microtubule binding"/>
    <property type="evidence" value="ECO:0007669"/>
    <property type="project" value="InterPro"/>
</dbReference>
<dbReference type="Pfam" id="PF00225">
    <property type="entry name" value="Kinesin"/>
    <property type="match status" value="1"/>
</dbReference>
<dbReference type="SMART" id="SM00234">
    <property type="entry name" value="START"/>
    <property type="match status" value="1"/>
</dbReference>
<dbReference type="InterPro" id="IPR036961">
    <property type="entry name" value="Kinesin_motor_dom_sf"/>
</dbReference>
<dbReference type="PROSITE" id="PS50067">
    <property type="entry name" value="KINESIN_MOTOR_2"/>
    <property type="match status" value="1"/>
</dbReference>
<keyword evidence="2 5" id="KW-0067">ATP-binding</keyword>
<dbReference type="Gene3D" id="3.30.530.20">
    <property type="match status" value="1"/>
</dbReference>
<keyword evidence="1 5" id="KW-0547">Nucleotide-binding</keyword>
<proteinExistence type="inferred from homology"/>
<keyword evidence="3" id="KW-0175">Coiled coil</keyword>
<dbReference type="Proteomes" id="UP000675881">
    <property type="component" value="Chromosome 1"/>
</dbReference>
<keyword evidence="6" id="KW-1133">Transmembrane helix</keyword>
<accession>A0A7R8GZ91</accession>
<dbReference type="SUPFAM" id="SSF55961">
    <property type="entry name" value="Bet v1-like"/>
    <property type="match status" value="1"/>
</dbReference>
<dbReference type="InterPro" id="IPR035892">
    <property type="entry name" value="C2_domain_sf"/>
</dbReference>
<dbReference type="InterPro" id="IPR000253">
    <property type="entry name" value="FHA_dom"/>
</dbReference>
<keyword evidence="4 5" id="KW-0505">Motor protein</keyword>
<dbReference type="Gene3D" id="3.40.850.10">
    <property type="entry name" value="Kinesin motor domain"/>
    <property type="match status" value="1"/>
</dbReference>
<dbReference type="PANTHER" id="PTHR47117">
    <property type="entry name" value="STAR-RELATED LIPID TRANSFER PROTEIN 9"/>
    <property type="match status" value="1"/>
</dbReference>
<dbReference type="GO" id="GO:0003777">
    <property type="term" value="F:microtubule motor activity"/>
    <property type="evidence" value="ECO:0007669"/>
    <property type="project" value="InterPro"/>
</dbReference>
<dbReference type="Pfam" id="PF01852">
    <property type="entry name" value="START"/>
    <property type="match status" value="1"/>
</dbReference>
<dbReference type="PROSITE" id="PS51439">
    <property type="entry name" value="MENTAL"/>
    <property type="match status" value="1"/>
</dbReference>
<keyword evidence="8" id="KW-1185">Reference proteome</keyword>
<dbReference type="SUPFAM" id="SSF49562">
    <property type="entry name" value="C2 domain (Calcium/lipid-binding domain, CaLB)"/>
    <property type="match status" value="1"/>
</dbReference>
<feature type="transmembrane region" description="Helical" evidence="6">
    <location>
        <begin position="62"/>
        <end position="84"/>
    </location>
</feature>
<dbReference type="InterPro" id="IPR019498">
    <property type="entry name" value="MENTAL"/>
</dbReference>
<evidence type="ECO:0000256" key="2">
    <source>
        <dbReference type="ARBA" id="ARBA00022840"/>
    </source>
</evidence>
<protein>
    <recommendedName>
        <fullName evidence="9">Kinesin motor domain-containing protein</fullName>
    </recommendedName>
</protein>
<evidence type="ECO:0000256" key="5">
    <source>
        <dbReference type="PROSITE-ProRule" id="PRU00283"/>
    </source>
</evidence>
<dbReference type="Gene3D" id="2.60.200.20">
    <property type="match status" value="1"/>
</dbReference>
<dbReference type="EMBL" id="HG994580">
    <property type="protein sequence ID" value="CAF2761666.1"/>
    <property type="molecule type" value="Genomic_DNA"/>
</dbReference>
<keyword evidence="6" id="KW-0472">Membrane</keyword>
<evidence type="ECO:0000256" key="1">
    <source>
        <dbReference type="ARBA" id="ARBA00022741"/>
    </source>
</evidence>
<name>A0A7R8GZ91_LEPSM</name>
<dbReference type="SUPFAM" id="SSF52540">
    <property type="entry name" value="P-loop containing nucleoside triphosphate hydrolases"/>
    <property type="match status" value="1"/>
</dbReference>
<dbReference type="Pfam" id="PF12423">
    <property type="entry name" value="KIF1B"/>
    <property type="match status" value="1"/>
</dbReference>
<dbReference type="InterPro" id="IPR002913">
    <property type="entry name" value="START_lipid-bd_dom"/>
</dbReference>
<evidence type="ECO:0000313" key="7">
    <source>
        <dbReference type="EMBL" id="CAF2761666.1"/>
    </source>
</evidence>
<feature type="transmembrane region" description="Helical" evidence="6">
    <location>
        <begin position="131"/>
        <end position="152"/>
    </location>
</feature>
<dbReference type="InterPro" id="IPR008984">
    <property type="entry name" value="SMAD_FHA_dom_sf"/>
</dbReference>
<dbReference type="PRINTS" id="PR00380">
    <property type="entry name" value="KINESINHEAVY"/>
</dbReference>
<evidence type="ECO:0008006" key="9">
    <source>
        <dbReference type="Google" id="ProtNLM"/>
    </source>
</evidence>
<dbReference type="Pfam" id="PF10457">
    <property type="entry name" value="MENTAL"/>
    <property type="match status" value="1"/>
</dbReference>
<evidence type="ECO:0000313" key="8">
    <source>
        <dbReference type="Proteomes" id="UP000675881"/>
    </source>
</evidence>
<dbReference type="PROSITE" id="PS50848">
    <property type="entry name" value="START"/>
    <property type="match status" value="1"/>
</dbReference>